<dbReference type="KEGG" id="dci:113468756"/>
<reference evidence="2" key="1">
    <citation type="submission" date="2025-08" db="UniProtKB">
        <authorList>
            <consortium name="RefSeq"/>
        </authorList>
    </citation>
    <scope>IDENTIFICATION</scope>
</reference>
<gene>
    <name evidence="2" type="primary">LOC113468756</name>
</gene>
<protein>
    <submittedName>
        <fullName evidence="2">Uncharacterized protein LOC113468756</fullName>
    </submittedName>
</protein>
<evidence type="ECO:0000313" key="2">
    <source>
        <dbReference type="RefSeq" id="XP_026681699.1"/>
    </source>
</evidence>
<sequence>MFQAYKKTPGAKIMENEEYIQSMHDRLVYLESELNKKEIDMNLGNVRRKEQDELLNQFRIVNDLKTNIIKQQEEHAEIFLLDSRNRVKIIEEYKNELKIKNDKIIELEKMITNQLAGVCQFMEYISKHNENIIEERKHIENNDNPGDPENANDTKITHTNNFEPNRQIIDHDKINEPFQRKLSTLKDPKDLVVNKRNQETVVKKNSNRRTHTTIIAKKELQDNHSPNLSTANPENKYYKLNDKLDKVAITIMNAKHACQKLVEEAILLRNVVIQHILNAEISAKAPLDHGKNVISISTERISNDEEWLQIAPRLQSFCIELTSIREHFEKEVDQYRH</sequence>
<organism evidence="1 2">
    <name type="scientific">Diaphorina citri</name>
    <name type="common">Asian citrus psyllid</name>
    <dbReference type="NCBI Taxonomy" id="121845"/>
    <lineage>
        <taxon>Eukaryota</taxon>
        <taxon>Metazoa</taxon>
        <taxon>Ecdysozoa</taxon>
        <taxon>Arthropoda</taxon>
        <taxon>Hexapoda</taxon>
        <taxon>Insecta</taxon>
        <taxon>Pterygota</taxon>
        <taxon>Neoptera</taxon>
        <taxon>Paraneoptera</taxon>
        <taxon>Hemiptera</taxon>
        <taxon>Sternorrhyncha</taxon>
        <taxon>Psylloidea</taxon>
        <taxon>Psyllidae</taxon>
        <taxon>Diaphorininae</taxon>
        <taxon>Diaphorina</taxon>
    </lineage>
</organism>
<dbReference type="Proteomes" id="UP000079169">
    <property type="component" value="Unplaced"/>
</dbReference>
<dbReference type="AlphaFoldDB" id="A0A3Q0IZR6"/>
<accession>A0A3Q0IZR6</accession>
<dbReference type="GeneID" id="113468756"/>
<evidence type="ECO:0000313" key="1">
    <source>
        <dbReference type="Proteomes" id="UP000079169"/>
    </source>
</evidence>
<name>A0A3Q0IZR6_DIACI</name>
<keyword evidence="1" id="KW-1185">Reference proteome</keyword>
<dbReference type="PaxDb" id="121845-A0A3Q0IZR6"/>
<proteinExistence type="predicted"/>
<dbReference type="RefSeq" id="XP_026681699.1">
    <property type="nucleotide sequence ID" value="XM_026825898.1"/>
</dbReference>